<evidence type="ECO:0000313" key="2">
    <source>
        <dbReference type="EMBL" id="KAF4449466.1"/>
    </source>
</evidence>
<reference evidence="2" key="1">
    <citation type="submission" date="2020-01" db="EMBL/GenBank/DDBJ databases">
        <title>Identification and distribution of gene clusters putatively required for synthesis of sphingolipid metabolism inhibitors in phylogenetically diverse species of the filamentous fungus Fusarium.</title>
        <authorList>
            <person name="Kim H.-S."/>
            <person name="Busman M."/>
            <person name="Brown D.W."/>
            <person name="Divon H."/>
            <person name="Uhlig S."/>
            <person name="Proctor R.H."/>
        </authorList>
    </citation>
    <scope>NUCLEOTIDE SEQUENCE</scope>
    <source>
        <strain evidence="2">NRRL 53441</strain>
    </source>
</reference>
<keyword evidence="3" id="KW-1185">Reference proteome</keyword>
<proteinExistence type="predicted"/>
<organism evidence="2 3">
    <name type="scientific">Fusarium austroafricanum</name>
    <dbReference type="NCBI Taxonomy" id="2364996"/>
    <lineage>
        <taxon>Eukaryota</taxon>
        <taxon>Fungi</taxon>
        <taxon>Dikarya</taxon>
        <taxon>Ascomycota</taxon>
        <taxon>Pezizomycotina</taxon>
        <taxon>Sordariomycetes</taxon>
        <taxon>Hypocreomycetidae</taxon>
        <taxon>Hypocreales</taxon>
        <taxon>Nectriaceae</taxon>
        <taxon>Fusarium</taxon>
        <taxon>Fusarium concolor species complex</taxon>
    </lineage>
</organism>
<feature type="region of interest" description="Disordered" evidence="1">
    <location>
        <begin position="1"/>
        <end position="26"/>
    </location>
</feature>
<feature type="compositionally biased region" description="Acidic residues" evidence="1">
    <location>
        <begin position="93"/>
        <end position="104"/>
    </location>
</feature>
<gene>
    <name evidence="2" type="ORF">F53441_7260</name>
</gene>
<accession>A0A8H4KG35</accession>
<dbReference type="EMBL" id="JAADJG010000284">
    <property type="protein sequence ID" value="KAF4449466.1"/>
    <property type="molecule type" value="Genomic_DNA"/>
</dbReference>
<evidence type="ECO:0000313" key="3">
    <source>
        <dbReference type="Proteomes" id="UP000605986"/>
    </source>
</evidence>
<evidence type="ECO:0000256" key="1">
    <source>
        <dbReference type="SAM" id="MobiDB-lite"/>
    </source>
</evidence>
<feature type="compositionally biased region" description="Polar residues" evidence="1">
    <location>
        <begin position="16"/>
        <end position="26"/>
    </location>
</feature>
<comment type="caution">
    <text evidence="2">The sequence shown here is derived from an EMBL/GenBank/DDBJ whole genome shotgun (WGS) entry which is preliminary data.</text>
</comment>
<feature type="region of interest" description="Disordered" evidence="1">
    <location>
        <begin position="93"/>
        <end position="137"/>
    </location>
</feature>
<protein>
    <submittedName>
        <fullName evidence="2">Uncharacterized protein</fullName>
    </submittedName>
</protein>
<feature type="compositionally biased region" description="Basic and acidic residues" evidence="1">
    <location>
        <begin position="117"/>
        <end position="137"/>
    </location>
</feature>
<dbReference type="Proteomes" id="UP000605986">
    <property type="component" value="Unassembled WGS sequence"/>
</dbReference>
<name>A0A8H4KG35_9HYPO</name>
<sequence>MILGLSPDRVDRCESQSHQLEQDTQTDYQAQLFPEPEPQQPVEKQRAEGRLLTLGEYIDHYGPFDPETAPLKHGKKPDRRFIPKRFHFPDDDDLIDSIDADETETAGSMGDCTSGGKVKEKAAGVSEDTAKDAAKTG</sequence>
<dbReference type="AlphaFoldDB" id="A0A8H4KG35"/>